<dbReference type="OrthoDB" id="1496242at2"/>
<dbReference type="EMBL" id="MQWB01000001">
    <property type="protein sequence ID" value="OZC03585.1"/>
    <property type="molecule type" value="Genomic_DNA"/>
</dbReference>
<feature type="transmembrane region" description="Helical" evidence="1">
    <location>
        <begin position="6"/>
        <end position="29"/>
    </location>
</feature>
<dbReference type="RefSeq" id="WP_094549109.1">
    <property type="nucleotide sequence ID" value="NZ_MQWB01000001.1"/>
</dbReference>
<keyword evidence="1" id="KW-0812">Transmembrane</keyword>
<proteinExistence type="predicted"/>
<gene>
    <name evidence="2" type="ORF">BSZ36_11690</name>
</gene>
<keyword evidence="1" id="KW-1133">Transmembrane helix</keyword>
<accession>A0A259U0N6</accession>
<keyword evidence="1" id="KW-0472">Membrane</keyword>
<protein>
    <submittedName>
        <fullName evidence="2">Uncharacterized protein</fullName>
    </submittedName>
</protein>
<dbReference type="Proteomes" id="UP000216446">
    <property type="component" value="Unassembled WGS sequence"/>
</dbReference>
<sequence length="62" mass="7212">MEDTNWTFVIIATTVGFFALAFILLYPVYRFMRKEEDLEKNWTKDAIAKRQRREPPSGDGAG</sequence>
<evidence type="ECO:0000313" key="3">
    <source>
        <dbReference type="Proteomes" id="UP000216446"/>
    </source>
</evidence>
<dbReference type="InParanoid" id="A0A259U0N6"/>
<reference evidence="2 3" key="1">
    <citation type="submission" date="2016-11" db="EMBL/GenBank/DDBJ databases">
        <title>Study of marine rhodopsin-containing bacteria.</title>
        <authorList>
            <person name="Yoshizawa S."/>
            <person name="Kumagai Y."/>
            <person name="Kogure K."/>
        </authorList>
    </citation>
    <scope>NUCLEOTIDE SEQUENCE [LARGE SCALE GENOMIC DNA]</scope>
    <source>
        <strain evidence="2 3">SG-29</strain>
    </source>
</reference>
<evidence type="ECO:0000256" key="1">
    <source>
        <dbReference type="SAM" id="Phobius"/>
    </source>
</evidence>
<comment type="caution">
    <text evidence="2">The sequence shown here is derived from an EMBL/GenBank/DDBJ whole genome shotgun (WGS) entry which is preliminary data.</text>
</comment>
<organism evidence="2 3">
    <name type="scientific">Rubricoccus marinus</name>
    <dbReference type="NCBI Taxonomy" id="716817"/>
    <lineage>
        <taxon>Bacteria</taxon>
        <taxon>Pseudomonadati</taxon>
        <taxon>Rhodothermota</taxon>
        <taxon>Rhodothermia</taxon>
        <taxon>Rhodothermales</taxon>
        <taxon>Rubricoccaceae</taxon>
        <taxon>Rubricoccus</taxon>
    </lineage>
</organism>
<evidence type="ECO:0000313" key="2">
    <source>
        <dbReference type="EMBL" id="OZC03585.1"/>
    </source>
</evidence>
<dbReference type="AlphaFoldDB" id="A0A259U0N6"/>
<keyword evidence="3" id="KW-1185">Reference proteome</keyword>
<name>A0A259U0N6_9BACT</name>